<dbReference type="Proteomes" id="UP000031056">
    <property type="component" value="Unassembled WGS sequence"/>
</dbReference>
<reference evidence="1 2" key="1">
    <citation type="journal article" date="2014" name="MBio">
        <title>The Ordospora colligata genome; evolution of extreme reduction in microsporidia and host-to-parasite horizontal gene transfer.</title>
        <authorList>
            <person name="Pombert J.-F."/>
            <person name="Haag K.L."/>
            <person name="Beidas S."/>
            <person name="Ebert D."/>
            <person name="Keeling P.J."/>
        </authorList>
    </citation>
    <scope>NUCLEOTIDE SEQUENCE [LARGE SCALE GENOMIC DNA]</scope>
    <source>
        <strain evidence="1 2">OC4</strain>
    </source>
</reference>
<evidence type="ECO:0000313" key="2">
    <source>
        <dbReference type="Proteomes" id="UP000031056"/>
    </source>
</evidence>
<accession>A0A0B2UIG7</accession>
<dbReference type="AlphaFoldDB" id="A0A0B2UIG7"/>
<comment type="caution">
    <text evidence="1">The sequence shown here is derived from an EMBL/GenBank/DDBJ whole genome shotgun (WGS) entry which is preliminary data.</text>
</comment>
<keyword evidence="2" id="KW-1185">Reference proteome</keyword>
<dbReference type="OrthoDB" id="2195441at2759"/>
<dbReference type="InParanoid" id="A0A0B2UIG7"/>
<gene>
    <name evidence="1" type="ORF">M896_100230</name>
</gene>
<evidence type="ECO:0000313" key="1">
    <source>
        <dbReference type="EMBL" id="KHN69039.1"/>
    </source>
</evidence>
<dbReference type="VEuPathDB" id="MicrosporidiaDB:M896_100230"/>
<protein>
    <submittedName>
        <fullName evidence="1">Uncharacterized protein</fullName>
    </submittedName>
</protein>
<proteinExistence type="predicted"/>
<dbReference type="HOGENOM" id="CLU_980368_0_0_1"/>
<dbReference type="EMBL" id="JOKQ01000010">
    <property type="protein sequence ID" value="KHN69039.1"/>
    <property type="molecule type" value="Genomic_DNA"/>
</dbReference>
<dbReference type="RefSeq" id="XP_014563081.1">
    <property type="nucleotide sequence ID" value="XM_014707595.1"/>
</dbReference>
<dbReference type="GeneID" id="26262433"/>
<name>A0A0B2UIG7_9MICR</name>
<organism evidence="1 2">
    <name type="scientific">Ordospora colligata OC4</name>
    <dbReference type="NCBI Taxonomy" id="1354746"/>
    <lineage>
        <taxon>Eukaryota</taxon>
        <taxon>Fungi</taxon>
        <taxon>Fungi incertae sedis</taxon>
        <taxon>Microsporidia</taxon>
        <taxon>Ordosporidae</taxon>
        <taxon>Ordospora</taxon>
    </lineage>
</organism>
<sequence>MALTYRERLEFLEELKRGAIDLTAVDRMVGYAEDRLLTKPVLLSLVKELTRLDAYISVMHGILEQDEWDEVLSEYDTPIEGEHAKLREAVRVFLFAYERLERVVYEFETEEILDAFRKPLASKTLNVQFLLFRVCSVKPLSVFKFLFELVDENPTVFIPYLSSLAVRCKFDEEIKKCIVDEYVNYVRGLKRNASIHVVVACQCLLYMSCFMKRIVCEARDEITWMFSSGLVGCMNKNVVKMFCEIYGYECKVFRSYDYDCLYFFPFDMPVLNEVYESVDELYIHFER</sequence>